<protein>
    <submittedName>
        <fullName evidence="2">Purine catabolism protein PucB</fullName>
    </submittedName>
</protein>
<name>A0A140L143_9FIRM</name>
<sequence>MISGIILAAGKSSRMGQDKLALMLDDKPILEHVILAAKESKLDEVVLVWGKYENSRNLACKHGLLPVENRDYERGLSTSIIAGLQRIFSQWEAVMFLLGDMPFVKASTINRLIDAYHHTSKEIVVPVYGGQRGNPVLFSRRYARELYGLKGDRGGRSLMSSHAAEVTEVFFEETEEAMDIDTMDIYGAYQKGDTCENKKSED</sequence>
<evidence type="ECO:0000313" key="2">
    <source>
        <dbReference type="EMBL" id="KXG74268.1"/>
    </source>
</evidence>
<dbReference type="STRING" id="520762.AN619_24600"/>
<dbReference type="PANTHER" id="PTHR43777">
    <property type="entry name" value="MOLYBDENUM COFACTOR CYTIDYLYLTRANSFERASE"/>
    <property type="match status" value="1"/>
</dbReference>
<feature type="domain" description="MobA-like NTP transferase" evidence="1">
    <location>
        <begin position="4"/>
        <end position="162"/>
    </location>
</feature>
<dbReference type="PANTHER" id="PTHR43777:SF1">
    <property type="entry name" value="MOLYBDENUM COFACTOR CYTIDYLYLTRANSFERASE"/>
    <property type="match status" value="1"/>
</dbReference>
<proteinExistence type="predicted"/>
<evidence type="ECO:0000259" key="1">
    <source>
        <dbReference type="Pfam" id="PF12804"/>
    </source>
</evidence>
<dbReference type="RefSeq" id="WP_068557362.1">
    <property type="nucleotide sequence ID" value="NZ_LOEE01000059.1"/>
</dbReference>
<gene>
    <name evidence="2" type="primary">pucB</name>
    <name evidence="2" type="ORF">AN619_24600</name>
</gene>
<dbReference type="SUPFAM" id="SSF53448">
    <property type="entry name" value="Nucleotide-diphospho-sugar transferases"/>
    <property type="match status" value="1"/>
</dbReference>
<dbReference type="AlphaFoldDB" id="A0A140L143"/>
<comment type="caution">
    <text evidence="2">The sequence shown here is derived from an EMBL/GenBank/DDBJ whole genome shotgun (WGS) entry which is preliminary data.</text>
</comment>
<dbReference type="OrthoDB" id="9797742at2"/>
<organism evidence="2 3">
    <name type="scientific">Thermotalea metallivorans</name>
    <dbReference type="NCBI Taxonomy" id="520762"/>
    <lineage>
        <taxon>Bacteria</taxon>
        <taxon>Bacillati</taxon>
        <taxon>Bacillota</taxon>
        <taxon>Clostridia</taxon>
        <taxon>Peptostreptococcales</taxon>
        <taxon>Thermotaleaceae</taxon>
        <taxon>Thermotalea</taxon>
    </lineage>
</organism>
<dbReference type="Proteomes" id="UP000070456">
    <property type="component" value="Unassembled WGS sequence"/>
</dbReference>
<dbReference type="Pfam" id="PF12804">
    <property type="entry name" value="NTP_transf_3"/>
    <property type="match status" value="1"/>
</dbReference>
<dbReference type="InterPro" id="IPR029044">
    <property type="entry name" value="Nucleotide-diphossugar_trans"/>
</dbReference>
<keyword evidence="3" id="KW-1185">Reference proteome</keyword>
<dbReference type="Gene3D" id="3.90.550.10">
    <property type="entry name" value="Spore Coat Polysaccharide Biosynthesis Protein SpsA, Chain A"/>
    <property type="match status" value="1"/>
</dbReference>
<reference evidence="2 3" key="1">
    <citation type="submission" date="2015-12" db="EMBL/GenBank/DDBJ databases">
        <title>Draft genome sequence of the thermoanaerobe Thermotalea metallivorans, an isolate from the runoff channel of the Great Artesian Basin, Australia.</title>
        <authorList>
            <person name="Patel B.K."/>
        </authorList>
    </citation>
    <scope>NUCLEOTIDE SEQUENCE [LARGE SCALE GENOMIC DNA]</scope>
    <source>
        <strain evidence="2 3">B2-1</strain>
    </source>
</reference>
<dbReference type="GO" id="GO:0016779">
    <property type="term" value="F:nucleotidyltransferase activity"/>
    <property type="evidence" value="ECO:0007669"/>
    <property type="project" value="UniProtKB-ARBA"/>
</dbReference>
<evidence type="ECO:0000313" key="3">
    <source>
        <dbReference type="Proteomes" id="UP000070456"/>
    </source>
</evidence>
<dbReference type="InterPro" id="IPR025877">
    <property type="entry name" value="MobA-like_NTP_Trfase"/>
</dbReference>
<dbReference type="CDD" id="cd04182">
    <property type="entry name" value="GT_2_like_f"/>
    <property type="match status" value="1"/>
</dbReference>
<dbReference type="EMBL" id="LOEE01000059">
    <property type="protein sequence ID" value="KXG74268.1"/>
    <property type="molecule type" value="Genomic_DNA"/>
</dbReference>
<accession>A0A140L143</accession>